<sequence length="161" mass="16215">MTRFLKSTAIAALVASTAMPAFAAGHMDLETMSCASYNDLSEADRNKVAVMAIDHANAGAGTASDISNDDANVAELAKDVTAAENASGETVESDVNVGGAITDGTEKDEAAAENASGDGMTDPANMDIYAEDIALLNEVCEGPGEVMVIDAAAGIRAGGVK</sequence>
<evidence type="ECO:0000313" key="4">
    <source>
        <dbReference type="Proteomes" id="UP000530268"/>
    </source>
</evidence>
<evidence type="ECO:0000256" key="2">
    <source>
        <dbReference type="SAM" id="SignalP"/>
    </source>
</evidence>
<organism evidence="3 4">
    <name type="scientific">Sulfitobacter undariae</name>
    <dbReference type="NCBI Taxonomy" id="1563671"/>
    <lineage>
        <taxon>Bacteria</taxon>
        <taxon>Pseudomonadati</taxon>
        <taxon>Pseudomonadota</taxon>
        <taxon>Alphaproteobacteria</taxon>
        <taxon>Rhodobacterales</taxon>
        <taxon>Roseobacteraceae</taxon>
        <taxon>Sulfitobacter</taxon>
    </lineage>
</organism>
<keyword evidence="4" id="KW-1185">Reference proteome</keyword>
<gene>
    <name evidence="3" type="ORF">GGR95_000059</name>
</gene>
<dbReference type="AlphaFoldDB" id="A0A7W6E0E4"/>
<protein>
    <recommendedName>
        <fullName evidence="5">HdeA/HdeB family protein</fullName>
    </recommendedName>
</protein>
<feature type="region of interest" description="Disordered" evidence="1">
    <location>
        <begin position="83"/>
        <end position="123"/>
    </location>
</feature>
<evidence type="ECO:0008006" key="5">
    <source>
        <dbReference type="Google" id="ProtNLM"/>
    </source>
</evidence>
<keyword evidence="2" id="KW-0732">Signal</keyword>
<evidence type="ECO:0000256" key="1">
    <source>
        <dbReference type="SAM" id="MobiDB-lite"/>
    </source>
</evidence>
<evidence type="ECO:0000313" key="3">
    <source>
        <dbReference type="EMBL" id="MBB3992440.1"/>
    </source>
</evidence>
<proteinExistence type="predicted"/>
<feature type="chain" id="PRO_5030590397" description="HdeA/HdeB family protein" evidence="2">
    <location>
        <begin position="24"/>
        <end position="161"/>
    </location>
</feature>
<reference evidence="3 4" key="1">
    <citation type="submission" date="2020-08" db="EMBL/GenBank/DDBJ databases">
        <title>Genomic Encyclopedia of Type Strains, Phase IV (KMG-IV): sequencing the most valuable type-strain genomes for metagenomic binning, comparative biology and taxonomic classification.</title>
        <authorList>
            <person name="Goeker M."/>
        </authorList>
    </citation>
    <scope>NUCLEOTIDE SEQUENCE [LARGE SCALE GENOMIC DNA]</scope>
    <source>
        <strain evidence="3 4">DSM 102234</strain>
    </source>
</reference>
<accession>A0A7W6E0E4</accession>
<comment type="caution">
    <text evidence="3">The sequence shown here is derived from an EMBL/GenBank/DDBJ whole genome shotgun (WGS) entry which is preliminary data.</text>
</comment>
<dbReference type="RefSeq" id="WP_184561609.1">
    <property type="nucleotide sequence ID" value="NZ_JACIEI010000001.1"/>
</dbReference>
<dbReference type="Proteomes" id="UP000530268">
    <property type="component" value="Unassembled WGS sequence"/>
</dbReference>
<dbReference type="EMBL" id="JACIEI010000001">
    <property type="protein sequence ID" value="MBB3992440.1"/>
    <property type="molecule type" value="Genomic_DNA"/>
</dbReference>
<feature type="signal peptide" evidence="2">
    <location>
        <begin position="1"/>
        <end position="23"/>
    </location>
</feature>
<name>A0A7W6E0E4_9RHOB</name>